<gene>
    <name evidence="1" type="ORF">SI8410_11015556</name>
</gene>
<protein>
    <submittedName>
        <fullName evidence="1">Uncharacterized protein</fullName>
    </submittedName>
</protein>
<evidence type="ECO:0000313" key="1">
    <source>
        <dbReference type="EMBL" id="CAA7404878.1"/>
    </source>
</evidence>
<keyword evidence="2" id="KW-1185">Reference proteome</keyword>
<evidence type="ECO:0000313" key="2">
    <source>
        <dbReference type="Proteomes" id="UP000663760"/>
    </source>
</evidence>
<sequence>MTLLHLFQEIFTCIFLSCS</sequence>
<organism evidence="1 2">
    <name type="scientific">Spirodela intermedia</name>
    <name type="common">Intermediate duckweed</name>
    <dbReference type="NCBI Taxonomy" id="51605"/>
    <lineage>
        <taxon>Eukaryota</taxon>
        <taxon>Viridiplantae</taxon>
        <taxon>Streptophyta</taxon>
        <taxon>Embryophyta</taxon>
        <taxon>Tracheophyta</taxon>
        <taxon>Spermatophyta</taxon>
        <taxon>Magnoliopsida</taxon>
        <taxon>Liliopsida</taxon>
        <taxon>Araceae</taxon>
        <taxon>Lemnoideae</taxon>
        <taxon>Spirodela</taxon>
    </lineage>
</organism>
<dbReference type="AlphaFoldDB" id="A0A7I8L6E3"/>
<name>A0A7I8L6E3_SPIIN</name>
<reference evidence="1" key="1">
    <citation type="submission" date="2020-02" db="EMBL/GenBank/DDBJ databases">
        <authorList>
            <person name="Scholz U."/>
            <person name="Mascher M."/>
            <person name="Fiebig A."/>
        </authorList>
    </citation>
    <scope>NUCLEOTIDE SEQUENCE</scope>
</reference>
<dbReference type="EMBL" id="LR746274">
    <property type="protein sequence ID" value="CAA7404878.1"/>
    <property type="molecule type" value="Genomic_DNA"/>
</dbReference>
<accession>A0A7I8L6E3</accession>
<dbReference type="Proteomes" id="UP000663760">
    <property type="component" value="Chromosome 11"/>
</dbReference>
<proteinExistence type="predicted"/>